<dbReference type="PANTHER" id="PTHR10807">
    <property type="entry name" value="MYOTUBULARIN-RELATED"/>
    <property type="match status" value="1"/>
</dbReference>
<evidence type="ECO:0000256" key="1">
    <source>
        <dbReference type="ARBA" id="ARBA00007471"/>
    </source>
</evidence>
<gene>
    <name evidence="3" type="primary">RvY_13812-1</name>
    <name evidence="3" type="synonym">RvY_13812.1</name>
    <name evidence="3" type="ORF">RvY_13812</name>
</gene>
<dbReference type="GO" id="GO:0005737">
    <property type="term" value="C:cytoplasm"/>
    <property type="evidence" value="ECO:0007669"/>
    <property type="project" value="TreeGrafter"/>
</dbReference>
<dbReference type="PROSITE" id="PS51339">
    <property type="entry name" value="PPASE_MYOTUBULARIN"/>
    <property type="match status" value="1"/>
</dbReference>
<proteinExistence type="inferred from homology"/>
<dbReference type="InterPro" id="IPR030564">
    <property type="entry name" value="Myotubularin"/>
</dbReference>
<dbReference type="EMBL" id="BDGG01000009">
    <property type="protein sequence ID" value="GAV03383.1"/>
    <property type="molecule type" value="Genomic_DNA"/>
</dbReference>
<dbReference type="OrthoDB" id="271628at2759"/>
<evidence type="ECO:0000259" key="2">
    <source>
        <dbReference type="PROSITE" id="PS51339"/>
    </source>
</evidence>
<dbReference type="InterPro" id="IPR048994">
    <property type="entry name" value="PH-GRAM_MTMR6-9"/>
</dbReference>
<evidence type="ECO:0000313" key="4">
    <source>
        <dbReference type="Proteomes" id="UP000186922"/>
    </source>
</evidence>
<dbReference type="Proteomes" id="UP000186922">
    <property type="component" value="Unassembled WGS sequence"/>
</dbReference>
<dbReference type="AlphaFoldDB" id="A0A1D1VT61"/>
<dbReference type="InterPro" id="IPR011993">
    <property type="entry name" value="PH-like_dom_sf"/>
</dbReference>
<dbReference type="GO" id="GO:0046856">
    <property type="term" value="P:phosphatidylinositol dephosphorylation"/>
    <property type="evidence" value="ECO:0007669"/>
    <property type="project" value="TreeGrafter"/>
</dbReference>
<dbReference type="SUPFAM" id="SSF52799">
    <property type="entry name" value="(Phosphotyrosine protein) phosphatases II"/>
    <property type="match status" value="1"/>
</dbReference>
<sequence>MEFSELIRSPYVESVTLRILPEVSGLRGRLCITGHHMIISAHSRDQGARAAEVWILHMAVDATERRLYPAGNGGSLIVKCKDLKLYILDITGQLDFNNVASSVEKLSHIADVYNFYPFFYRPIFEILEDGWIMFPLESEYTKWTSAGSDWRVSHVNRKFEVCDSYPTVVVVPKGVTDAVLQASANFREGKRFPVLSYLHDNKAAMMRCGQPLVGPNNRRSRDDEQLLLSSIKNGKRAFIFETRSIVSAGSAKNRGGGYELEIYYSQWKRIHHPLERWTNLHESLTKLTDACADRNQSVDKWLSRLEGSGWLNTVSETLHAACVVAQCLHNESATVLVHGAEGLDMTLCITSLVQIILDPDTRTIRGLEALLEREWLQAGHPFASRCSRSGFGTRLTKLEAPTFLLFLDCVRQLHNQYTCSFQFTPAFLKFIFENVCASEYGTFLCNNARERQQHQVDKKTVSLWSYVNHPRILVTFLNPVYDPNQGCLWPSIAPMSLILWRELFLHSFQDISAEIEEWNVAIAAKARDDELREKVIRLRKEMLALEQELASHGISSPELAEEFRKISVEQAGL</sequence>
<reference evidence="3 4" key="1">
    <citation type="journal article" date="2016" name="Nat. Commun.">
        <title>Extremotolerant tardigrade genome and improved radiotolerance of human cultured cells by tardigrade-unique protein.</title>
        <authorList>
            <person name="Hashimoto T."/>
            <person name="Horikawa D.D."/>
            <person name="Saito Y."/>
            <person name="Kuwahara H."/>
            <person name="Kozuka-Hata H."/>
            <person name="Shin-I T."/>
            <person name="Minakuchi Y."/>
            <person name="Ohishi K."/>
            <person name="Motoyama A."/>
            <person name="Aizu T."/>
            <person name="Enomoto A."/>
            <person name="Kondo K."/>
            <person name="Tanaka S."/>
            <person name="Hara Y."/>
            <person name="Koshikawa S."/>
            <person name="Sagara H."/>
            <person name="Miura T."/>
            <person name="Yokobori S."/>
            <person name="Miyagawa K."/>
            <person name="Suzuki Y."/>
            <person name="Kubo T."/>
            <person name="Oyama M."/>
            <person name="Kohara Y."/>
            <person name="Fujiyama A."/>
            <person name="Arakawa K."/>
            <person name="Katayama T."/>
            <person name="Toyoda A."/>
            <person name="Kunieda T."/>
        </authorList>
    </citation>
    <scope>NUCLEOTIDE SEQUENCE [LARGE SCALE GENOMIC DNA]</scope>
    <source>
        <strain evidence="3 4">YOKOZUNA-1</strain>
    </source>
</reference>
<dbReference type="Pfam" id="PF06602">
    <property type="entry name" value="Myotub-related"/>
    <property type="match status" value="1"/>
</dbReference>
<dbReference type="InterPro" id="IPR010569">
    <property type="entry name" value="Myotubularin-like_Pase_dom"/>
</dbReference>
<dbReference type="GO" id="GO:0019903">
    <property type="term" value="F:protein phosphatase binding"/>
    <property type="evidence" value="ECO:0007669"/>
    <property type="project" value="TreeGrafter"/>
</dbReference>
<dbReference type="PANTHER" id="PTHR10807:SF73">
    <property type="entry name" value="LD06050P"/>
    <property type="match status" value="1"/>
</dbReference>
<dbReference type="InterPro" id="IPR029021">
    <property type="entry name" value="Prot-tyrosine_phosphatase-like"/>
</dbReference>
<dbReference type="GO" id="GO:0010507">
    <property type="term" value="P:negative regulation of autophagy"/>
    <property type="evidence" value="ECO:0007669"/>
    <property type="project" value="TreeGrafter"/>
</dbReference>
<organism evidence="3 4">
    <name type="scientific">Ramazzottius varieornatus</name>
    <name type="common">Water bear</name>
    <name type="synonym">Tardigrade</name>
    <dbReference type="NCBI Taxonomy" id="947166"/>
    <lineage>
        <taxon>Eukaryota</taxon>
        <taxon>Metazoa</taxon>
        <taxon>Ecdysozoa</taxon>
        <taxon>Tardigrada</taxon>
        <taxon>Eutardigrada</taxon>
        <taxon>Parachela</taxon>
        <taxon>Hypsibioidea</taxon>
        <taxon>Ramazzottiidae</taxon>
        <taxon>Ramazzottius</taxon>
    </lineage>
</organism>
<dbReference type="CDD" id="cd14536">
    <property type="entry name" value="PTP-MTMR9"/>
    <property type="match status" value="1"/>
</dbReference>
<keyword evidence="4" id="KW-1185">Reference proteome</keyword>
<dbReference type="SUPFAM" id="SSF50729">
    <property type="entry name" value="PH domain-like"/>
    <property type="match status" value="1"/>
</dbReference>
<dbReference type="STRING" id="947166.A0A1D1VT61"/>
<comment type="similarity">
    <text evidence="1">Belongs to the protein-tyrosine phosphatase family. Non-receptor class myotubularin subfamily.</text>
</comment>
<feature type="domain" description="Myotubularin phosphatase" evidence="2">
    <location>
        <begin position="130"/>
        <end position="504"/>
    </location>
</feature>
<name>A0A1D1VT61_RAMVA</name>
<protein>
    <recommendedName>
        <fullName evidence="2">Myotubularin phosphatase domain-containing protein</fullName>
    </recommendedName>
</protein>
<dbReference type="Pfam" id="PF21098">
    <property type="entry name" value="PH-GRAM_MTMR6-like"/>
    <property type="match status" value="1"/>
</dbReference>
<dbReference type="Gene3D" id="2.30.29.30">
    <property type="entry name" value="Pleckstrin-homology domain (PH domain)/Phosphotyrosine-binding domain (PTB)"/>
    <property type="match status" value="1"/>
</dbReference>
<comment type="caution">
    <text evidence="3">The sequence shown here is derived from an EMBL/GenBank/DDBJ whole genome shotgun (WGS) entry which is preliminary data.</text>
</comment>
<evidence type="ECO:0000313" key="3">
    <source>
        <dbReference type="EMBL" id="GAV03383.1"/>
    </source>
</evidence>
<accession>A0A1D1VT61</accession>